<accession>A0A517LV28</accession>
<organism evidence="1 2">
    <name type="scientific">Rosistilla ulvae</name>
    <dbReference type="NCBI Taxonomy" id="1930277"/>
    <lineage>
        <taxon>Bacteria</taxon>
        <taxon>Pseudomonadati</taxon>
        <taxon>Planctomycetota</taxon>
        <taxon>Planctomycetia</taxon>
        <taxon>Pirellulales</taxon>
        <taxon>Pirellulaceae</taxon>
        <taxon>Rosistilla</taxon>
    </lineage>
</organism>
<evidence type="ECO:0000313" key="2">
    <source>
        <dbReference type="Proteomes" id="UP000319557"/>
    </source>
</evidence>
<dbReference type="EMBL" id="CP036261">
    <property type="protein sequence ID" value="QDS86478.1"/>
    <property type="molecule type" value="Genomic_DNA"/>
</dbReference>
<name>A0A517LV28_9BACT</name>
<gene>
    <name evidence="1" type="ORF">EC9_06400</name>
</gene>
<dbReference type="OrthoDB" id="285838at2"/>
<dbReference type="RefSeq" id="WP_145091328.1">
    <property type="nucleotide sequence ID" value="NZ_CP036261.1"/>
</dbReference>
<reference evidence="1 2" key="1">
    <citation type="submission" date="2019-02" db="EMBL/GenBank/DDBJ databases">
        <title>Deep-cultivation of Planctomycetes and their phenomic and genomic characterization uncovers novel biology.</title>
        <authorList>
            <person name="Wiegand S."/>
            <person name="Jogler M."/>
            <person name="Boedeker C."/>
            <person name="Pinto D."/>
            <person name="Vollmers J."/>
            <person name="Rivas-Marin E."/>
            <person name="Kohn T."/>
            <person name="Peeters S.H."/>
            <person name="Heuer A."/>
            <person name="Rast P."/>
            <person name="Oberbeckmann S."/>
            <person name="Bunk B."/>
            <person name="Jeske O."/>
            <person name="Meyerdierks A."/>
            <person name="Storesund J.E."/>
            <person name="Kallscheuer N."/>
            <person name="Luecker S."/>
            <person name="Lage O.M."/>
            <person name="Pohl T."/>
            <person name="Merkel B.J."/>
            <person name="Hornburger P."/>
            <person name="Mueller R.-W."/>
            <person name="Bruemmer F."/>
            <person name="Labrenz M."/>
            <person name="Spormann A.M."/>
            <person name="Op den Camp H."/>
            <person name="Overmann J."/>
            <person name="Amann R."/>
            <person name="Jetten M.S.M."/>
            <person name="Mascher T."/>
            <person name="Medema M.H."/>
            <person name="Devos D.P."/>
            <person name="Kaster A.-K."/>
            <person name="Ovreas L."/>
            <person name="Rohde M."/>
            <person name="Galperin M.Y."/>
            <person name="Jogler C."/>
        </authorList>
    </citation>
    <scope>NUCLEOTIDE SEQUENCE [LARGE SCALE GENOMIC DNA]</scope>
    <source>
        <strain evidence="1 2">EC9</strain>
    </source>
</reference>
<keyword evidence="2" id="KW-1185">Reference proteome</keyword>
<proteinExistence type="predicted"/>
<evidence type="ECO:0000313" key="1">
    <source>
        <dbReference type="EMBL" id="QDS86478.1"/>
    </source>
</evidence>
<dbReference type="KEGG" id="ruv:EC9_06400"/>
<dbReference type="AlphaFoldDB" id="A0A517LV28"/>
<dbReference type="Proteomes" id="UP000319557">
    <property type="component" value="Chromosome"/>
</dbReference>
<sequence length="72" mass="8394">MRRLFQITALALCLGPLGGCFLPIYSARPEHRVKQLLFTSEDLRQVVDEWERFWFLDQPSHMTPVRVHGGII</sequence>
<protein>
    <submittedName>
        <fullName evidence="1">Uncharacterized protein</fullName>
    </submittedName>
</protein>